<gene>
    <name evidence="6" type="ORF">SAMN04324258_2302</name>
</gene>
<dbReference type="InterPro" id="IPR011089">
    <property type="entry name" value="GmrSD_C"/>
</dbReference>
<keyword evidence="1" id="KW-0227">DNA damage</keyword>
<dbReference type="RefSeq" id="WP_079574633.1">
    <property type="nucleotide sequence ID" value="NZ_FUZQ01000004.1"/>
</dbReference>
<dbReference type="InterPro" id="IPR025364">
    <property type="entry name" value="DUF4268"/>
</dbReference>
<dbReference type="EMBL" id="FUZQ01000004">
    <property type="protein sequence ID" value="SKC66235.1"/>
    <property type="molecule type" value="Genomic_DNA"/>
</dbReference>
<dbReference type="Pfam" id="PF14088">
    <property type="entry name" value="DUF4268"/>
    <property type="match status" value="1"/>
</dbReference>
<dbReference type="InterPro" id="IPR036388">
    <property type="entry name" value="WH-like_DNA-bd_sf"/>
</dbReference>
<evidence type="ECO:0000256" key="1">
    <source>
        <dbReference type="ARBA" id="ARBA00022763"/>
    </source>
</evidence>
<keyword evidence="7" id="KW-1185">Reference proteome</keyword>
<dbReference type="AlphaFoldDB" id="A0A1T5KRT9"/>
<protein>
    <submittedName>
        <fullName evidence="6">Uncharacterized conserved protein</fullName>
    </submittedName>
</protein>
<dbReference type="InterPro" id="IPR036217">
    <property type="entry name" value="MethylDNA_cys_MeTrfase_DNAb"/>
</dbReference>
<dbReference type="SUPFAM" id="SSF46767">
    <property type="entry name" value="Methylated DNA-protein cysteine methyltransferase, C-terminal domain"/>
    <property type="match status" value="1"/>
</dbReference>
<dbReference type="PANTHER" id="PTHR35149:SF2">
    <property type="entry name" value="DUF262 DOMAIN-CONTAINING PROTEIN"/>
    <property type="match status" value="1"/>
</dbReference>
<dbReference type="GO" id="GO:0006281">
    <property type="term" value="P:DNA repair"/>
    <property type="evidence" value="ECO:0007669"/>
    <property type="project" value="InterPro"/>
</dbReference>
<dbReference type="Proteomes" id="UP000189777">
    <property type="component" value="Unassembled WGS sequence"/>
</dbReference>
<dbReference type="Pfam" id="PF07510">
    <property type="entry name" value="GmrSD_C"/>
    <property type="match status" value="1"/>
</dbReference>
<dbReference type="InterPro" id="IPR014048">
    <property type="entry name" value="MethylDNA_cys_MeTrfase_DNA-bd"/>
</dbReference>
<dbReference type="InterPro" id="IPR004919">
    <property type="entry name" value="GmrSD_N"/>
</dbReference>
<dbReference type="GO" id="GO:0003824">
    <property type="term" value="F:catalytic activity"/>
    <property type="evidence" value="ECO:0007669"/>
    <property type="project" value="InterPro"/>
</dbReference>
<dbReference type="OrthoDB" id="9798761at2"/>
<dbReference type="Gene3D" id="1.10.10.10">
    <property type="entry name" value="Winged helix-like DNA-binding domain superfamily/Winged helix DNA-binding domain"/>
    <property type="match status" value="1"/>
</dbReference>
<dbReference type="Pfam" id="PF03235">
    <property type="entry name" value="GmrSD_N"/>
    <property type="match status" value="1"/>
</dbReference>
<evidence type="ECO:0000259" key="4">
    <source>
        <dbReference type="Pfam" id="PF07510"/>
    </source>
</evidence>
<feature type="domain" description="GmrSD restriction endonucleases N-terminal" evidence="3">
    <location>
        <begin position="12"/>
        <end position="228"/>
    </location>
</feature>
<dbReference type="PANTHER" id="PTHR35149">
    <property type="entry name" value="SLL5132 PROTEIN"/>
    <property type="match status" value="1"/>
</dbReference>
<reference evidence="6 7" key="1">
    <citation type="submission" date="2017-02" db="EMBL/GenBank/DDBJ databases">
        <authorList>
            <person name="Peterson S.W."/>
        </authorList>
    </citation>
    <scope>NUCLEOTIDE SEQUENCE [LARGE SCALE GENOMIC DNA]</scope>
    <source>
        <strain evidence="6 7">DSM 21481</strain>
    </source>
</reference>
<feature type="domain" description="GmrSD restriction endonucleases C-terminal" evidence="4">
    <location>
        <begin position="414"/>
        <end position="552"/>
    </location>
</feature>
<evidence type="ECO:0000313" key="6">
    <source>
        <dbReference type="EMBL" id="SKC66235.1"/>
    </source>
</evidence>
<organism evidence="6 7">
    <name type="scientific">Krasilnikoviella flava</name>
    <dbReference type="NCBI Taxonomy" id="526729"/>
    <lineage>
        <taxon>Bacteria</taxon>
        <taxon>Bacillati</taxon>
        <taxon>Actinomycetota</taxon>
        <taxon>Actinomycetes</taxon>
        <taxon>Micrococcales</taxon>
        <taxon>Promicromonosporaceae</taxon>
        <taxon>Krasilnikoviella</taxon>
    </lineage>
</organism>
<feature type="domain" description="Methylated-DNA-[protein]-cysteine S-methyltransferase DNA binding" evidence="2">
    <location>
        <begin position="577"/>
        <end position="643"/>
    </location>
</feature>
<evidence type="ECO:0000259" key="2">
    <source>
        <dbReference type="Pfam" id="PF01035"/>
    </source>
</evidence>
<sequence length="838" mass="92322">MVKATETNFAGVLEGKKQYQVPLYQRTYAWGKKQLDQLWNDIVELAQARRSDPAATHFIGSLVLAASPDFAVVGVAKLLVVDGQQRLTTLTLLLAALRDHLIETGDRDRADGVHAQYLANVYDKGKPSKVLPTQADRPSYLAVVHSAPEAGGGDAVGEAYNHFRAKIAAADDPDDPHDLEEIENAVVRGLAVVVVTAEPGDNAHRIFESLNNTGLQLNQSDLLKNYLFMRLGERADLVYENVWLPLEKKLSADNLELLFWLDLVQTDERAKQSDTYVGQQKRLEKLRTAQEIEDEAVRIAKLGEVLATILDPSREEDAEIRRRLHRIKAWGSTTAYPVVMRLLDRRSTGAATAEQVARALTCLESYFVRRIVIGRATASLNRTLLQAVGAISGDQSVDAALRDYLSRGRKYYATDRQVRDAAGMVPFYWQGRAAQKKLILQWIEESYGSKEPIDPTKLTIEHVLPQTLTEAVRDDFAAGLPDDADITYEHERIVHTLGNLTLSGYNSELSNKGFAAKRRMLAESGLRLNREVAAHSTWGQKEILARGAALAERIIELWPGPDENLVGAAEAEPSTTRAAVASIVAEIPSGRWTTYGEVAIVAGTYPQPVAAIISAHPMANAWRVLQAGGSVSPGFRWYEAERKDDPVEYLKSEGVTFDEAGRASADQFIAATELAALVGLDIDQGGRRANGQAVGAAANSDLSAQQQRFFTLVRDLGEANSTLVQSWPKAPPRYWMDVSIGSRRAHISLTVSSRAPTADCELYIVHDKKLFAALYARRAEIEEAVGSPLEWLELPTKKASKVIARGAGDFRDPDQAPQLAQWLVMMAERFAAVFPQYL</sequence>
<name>A0A1T5KRT9_9MICO</name>
<proteinExistence type="predicted"/>
<evidence type="ECO:0000313" key="7">
    <source>
        <dbReference type="Proteomes" id="UP000189777"/>
    </source>
</evidence>
<dbReference type="Pfam" id="PF01035">
    <property type="entry name" value="DNA_binding_1"/>
    <property type="match status" value="1"/>
</dbReference>
<evidence type="ECO:0000259" key="5">
    <source>
        <dbReference type="Pfam" id="PF14088"/>
    </source>
</evidence>
<accession>A0A1T5KRT9</accession>
<feature type="domain" description="DUF4268" evidence="5">
    <location>
        <begin position="719"/>
        <end position="837"/>
    </location>
</feature>
<evidence type="ECO:0000259" key="3">
    <source>
        <dbReference type="Pfam" id="PF03235"/>
    </source>
</evidence>
<dbReference type="STRING" id="526729.SAMN04324258_2302"/>